<evidence type="ECO:0000256" key="1">
    <source>
        <dbReference type="ARBA" id="ARBA00011046"/>
    </source>
</evidence>
<sequence>MSRRRLGQLEAEVLAVLAEADDYVSTSELCTRLAGDPAYTTINTILFRLHDKNMVERVQRGRAFVYRLVVDESEVAAERMFSHLRVASNPSSVLNQFVSGLNPEEADALRAVLDRHRESP</sequence>
<name>A0ABV8FJC0_9ACTN</name>
<comment type="caution">
    <text evidence="5">The sequence shown here is derived from an EMBL/GenBank/DDBJ whole genome shotgun (WGS) entry which is preliminary data.</text>
</comment>
<keyword evidence="3" id="KW-0238">DNA-binding</keyword>
<proteinExistence type="inferred from homology"/>
<accession>A0ABV8FJC0</accession>
<keyword evidence="2" id="KW-0805">Transcription regulation</keyword>
<protein>
    <submittedName>
        <fullName evidence="5">BlaI/MecI/CopY family transcriptional regulator</fullName>
    </submittedName>
</protein>
<evidence type="ECO:0000256" key="3">
    <source>
        <dbReference type="ARBA" id="ARBA00023125"/>
    </source>
</evidence>
<keyword evidence="4" id="KW-0804">Transcription</keyword>
<dbReference type="Pfam" id="PF03965">
    <property type="entry name" value="Penicillinase_R"/>
    <property type="match status" value="1"/>
</dbReference>
<dbReference type="EMBL" id="JBHSBH010000007">
    <property type="protein sequence ID" value="MFC3996219.1"/>
    <property type="molecule type" value="Genomic_DNA"/>
</dbReference>
<reference evidence="6" key="1">
    <citation type="journal article" date="2019" name="Int. J. Syst. Evol. Microbiol.">
        <title>The Global Catalogue of Microorganisms (GCM) 10K type strain sequencing project: providing services to taxonomists for standard genome sequencing and annotation.</title>
        <authorList>
            <consortium name="The Broad Institute Genomics Platform"/>
            <consortium name="The Broad Institute Genome Sequencing Center for Infectious Disease"/>
            <person name="Wu L."/>
            <person name="Ma J."/>
        </authorList>
    </citation>
    <scope>NUCLEOTIDE SEQUENCE [LARGE SCALE GENOMIC DNA]</scope>
    <source>
        <strain evidence="6">TBRC 1826</strain>
    </source>
</reference>
<dbReference type="InterPro" id="IPR036390">
    <property type="entry name" value="WH_DNA-bd_sf"/>
</dbReference>
<evidence type="ECO:0000313" key="5">
    <source>
        <dbReference type="EMBL" id="MFC3996219.1"/>
    </source>
</evidence>
<gene>
    <name evidence="5" type="ORF">ACFOVU_09855</name>
</gene>
<dbReference type="SUPFAM" id="SSF46785">
    <property type="entry name" value="Winged helix' DNA-binding domain"/>
    <property type="match status" value="1"/>
</dbReference>
<dbReference type="Proteomes" id="UP001595847">
    <property type="component" value="Unassembled WGS sequence"/>
</dbReference>
<keyword evidence="6" id="KW-1185">Reference proteome</keyword>
<evidence type="ECO:0000256" key="2">
    <source>
        <dbReference type="ARBA" id="ARBA00023015"/>
    </source>
</evidence>
<dbReference type="RefSeq" id="WP_378532071.1">
    <property type="nucleotide sequence ID" value="NZ_JBHSBH010000007.1"/>
</dbReference>
<evidence type="ECO:0000313" key="6">
    <source>
        <dbReference type="Proteomes" id="UP001595847"/>
    </source>
</evidence>
<dbReference type="InterPro" id="IPR005650">
    <property type="entry name" value="BlaI_family"/>
</dbReference>
<organism evidence="5 6">
    <name type="scientific">Nocardiopsis sediminis</name>
    <dbReference type="NCBI Taxonomy" id="1778267"/>
    <lineage>
        <taxon>Bacteria</taxon>
        <taxon>Bacillati</taxon>
        <taxon>Actinomycetota</taxon>
        <taxon>Actinomycetes</taxon>
        <taxon>Streptosporangiales</taxon>
        <taxon>Nocardiopsidaceae</taxon>
        <taxon>Nocardiopsis</taxon>
    </lineage>
</organism>
<dbReference type="InterPro" id="IPR036388">
    <property type="entry name" value="WH-like_DNA-bd_sf"/>
</dbReference>
<comment type="similarity">
    <text evidence="1">Belongs to the BlaI transcriptional regulatory family.</text>
</comment>
<evidence type="ECO:0000256" key="4">
    <source>
        <dbReference type="ARBA" id="ARBA00023163"/>
    </source>
</evidence>
<dbReference type="Gene3D" id="1.10.10.10">
    <property type="entry name" value="Winged helix-like DNA-binding domain superfamily/Winged helix DNA-binding domain"/>
    <property type="match status" value="1"/>
</dbReference>